<protein>
    <submittedName>
        <fullName evidence="5">2-oxo acid dehydrogenase subunit E2</fullName>
    </submittedName>
</protein>
<dbReference type="GO" id="GO:0031405">
    <property type="term" value="F:lipoic acid binding"/>
    <property type="evidence" value="ECO:0007669"/>
    <property type="project" value="TreeGrafter"/>
</dbReference>
<evidence type="ECO:0000313" key="5">
    <source>
        <dbReference type="EMBL" id="MBX8644983.1"/>
    </source>
</evidence>
<evidence type="ECO:0000256" key="1">
    <source>
        <dbReference type="ARBA" id="ARBA00001938"/>
    </source>
</evidence>
<dbReference type="Pfam" id="PF00198">
    <property type="entry name" value="2-oxoacid_dh"/>
    <property type="match status" value="1"/>
</dbReference>
<dbReference type="GO" id="GO:0005737">
    <property type="term" value="C:cytoplasm"/>
    <property type="evidence" value="ECO:0007669"/>
    <property type="project" value="TreeGrafter"/>
</dbReference>
<evidence type="ECO:0000313" key="6">
    <source>
        <dbReference type="Proteomes" id="UP000750197"/>
    </source>
</evidence>
<comment type="cofactor">
    <cofactor evidence="1">
        <name>(R)-lipoate</name>
        <dbReference type="ChEBI" id="CHEBI:83088"/>
    </cofactor>
</comment>
<dbReference type="InterPro" id="IPR050743">
    <property type="entry name" value="2-oxoacid_DH_E2_comp"/>
</dbReference>
<dbReference type="InterPro" id="IPR001078">
    <property type="entry name" value="2-oxoacid_DH_actylTfrase"/>
</dbReference>
<dbReference type="InterPro" id="IPR023213">
    <property type="entry name" value="CAT-like_dom_sf"/>
</dbReference>
<dbReference type="Proteomes" id="UP000750197">
    <property type="component" value="Unassembled WGS sequence"/>
</dbReference>
<proteinExistence type="predicted"/>
<organism evidence="5 6">
    <name type="scientific">Candidatus Sysuiplasma superficiale</name>
    <dbReference type="NCBI Taxonomy" id="2823368"/>
    <lineage>
        <taxon>Archaea</taxon>
        <taxon>Methanobacteriati</taxon>
        <taxon>Thermoplasmatota</taxon>
        <taxon>Thermoplasmata</taxon>
        <taxon>Candidatus Sysuiplasmatales</taxon>
        <taxon>Candidatus Sysuiplasmataceae</taxon>
        <taxon>Candidatus Sysuiplasma</taxon>
    </lineage>
</organism>
<keyword evidence="2" id="KW-0808">Transferase</keyword>
<evidence type="ECO:0000256" key="2">
    <source>
        <dbReference type="ARBA" id="ARBA00022679"/>
    </source>
</evidence>
<dbReference type="EMBL" id="JAHEAC010000140">
    <property type="protein sequence ID" value="MBX8644983.1"/>
    <property type="molecule type" value="Genomic_DNA"/>
</dbReference>
<reference evidence="5" key="1">
    <citation type="submission" date="2021-05" db="EMBL/GenBank/DDBJ databases">
        <title>Genomic insights into ecological role and evolution of a novel Thermoplasmata order Candidatus Sysuiplasmatales.</title>
        <authorList>
            <person name="Yuan Y."/>
        </authorList>
    </citation>
    <scope>NUCLEOTIDE SEQUENCE</scope>
    <source>
        <strain evidence="5">TUT19-bin139</strain>
    </source>
</reference>
<keyword evidence="3" id="KW-0012">Acyltransferase</keyword>
<dbReference type="Gene3D" id="3.30.559.10">
    <property type="entry name" value="Chloramphenicol acetyltransferase-like domain"/>
    <property type="match status" value="1"/>
</dbReference>
<sequence>GGYLSVPMINYPEVAILGVHMIKEVPVVQDGKIVIGRQLPFSLVFDHRVVDGAEAVKFGNAFKRYIEDPEFLEML</sequence>
<evidence type="ECO:0000256" key="3">
    <source>
        <dbReference type="ARBA" id="ARBA00023315"/>
    </source>
</evidence>
<dbReference type="SUPFAM" id="SSF52777">
    <property type="entry name" value="CoA-dependent acyltransferases"/>
    <property type="match status" value="1"/>
</dbReference>
<gene>
    <name evidence="5" type="ORF">KIY12_09750</name>
</gene>
<dbReference type="AlphaFoldDB" id="A0A8J7YQJ4"/>
<name>A0A8J7YQJ4_9ARCH</name>
<accession>A0A8J7YQJ4</accession>
<dbReference type="PANTHER" id="PTHR43178">
    <property type="entry name" value="DIHYDROLIPOAMIDE ACETYLTRANSFERASE COMPONENT OF PYRUVATE DEHYDROGENASE COMPLEX"/>
    <property type="match status" value="1"/>
</dbReference>
<dbReference type="PANTHER" id="PTHR43178:SF5">
    <property type="entry name" value="LIPOAMIDE ACYLTRANSFERASE COMPONENT OF BRANCHED-CHAIN ALPHA-KETO ACID DEHYDROGENASE COMPLEX, MITOCHONDRIAL"/>
    <property type="match status" value="1"/>
</dbReference>
<feature type="non-terminal residue" evidence="5">
    <location>
        <position position="1"/>
    </location>
</feature>
<dbReference type="GO" id="GO:0016407">
    <property type="term" value="F:acetyltransferase activity"/>
    <property type="evidence" value="ECO:0007669"/>
    <property type="project" value="TreeGrafter"/>
</dbReference>
<evidence type="ECO:0000259" key="4">
    <source>
        <dbReference type="Pfam" id="PF00198"/>
    </source>
</evidence>
<comment type="caution">
    <text evidence="5">The sequence shown here is derived from an EMBL/GenBank/DDBJ whole genome shotgun (WGS) entry which is preliminary data.</text>
</comment>
<feature type="domain" description="2-oxoacid dehydrogenase acyltransferase catalytic" evidence="4">
    <location>
        <begin position="1"/>
        <end position="72"/>
    </location>
</feature>